<gene>
    <name evidence="1" type="ORF">ACFFGV_04340</name>
</gene>
<organism evidence="1 2">
    <name type="scientific">Pontibacillus salicampi</name>
    <dbReference type="NCBI Taxonomy" id="1449801"/>
    <lineage>
        <taxon>Bacteria</taxon>
        <taxon>Bacillati</taxon>
        <taxon>Bacillota</taxon>
        <taxon>Bacilli</taxon>
        <taxon>Bacillales</taxon>
        <taxon>Bacillaceae</taxon>
        <taxon>Pontibacillus</taxon>
    </lineage>
</organism>
<comment type="caution">
    <text evidence="1">The sequence shown here is derived from an EMBL/GenBank/DDBJ whole genome shotgun (WGS) entry which is preliminary data.</text>
</comment>
<dbReference type="RefSeq" id="WP_377345346.1">
    <property type="nucleotide sequence ID" value="NZ_JBHLTP010000003.1"/>
</dbReference>
<accession>A0ABV6LK94</accession>
<keyword evidence="2" id="KW-1185">Reference proteome</keyword>
<evidence type="ECO:0000313" key="1">
    <source>
        <dbReference type="EMBL" id="MFC0522818.1"/>
    </source>
</evidence>
<sequence length="74" mass="8773">MKVRLTSKERWQLEQLLEILDNPHEAIAKRRLAKTKFDMLYRRAVNRNIQEKQIEAEQNGVAVCMYEGEENPSN</sequence>
<protein>
    <submittedName>
        <fullName evidence="1">Uncharacterized protein</fullName>
    </submittedName>
</protein>
<dbReference type="EMBL" id="JBHLTP010000003">
    <property type="protein sequence ID" value="MFC0522818.1"/>
    <property type="molecule type" value="Genomic_DNA"/>
</dbReference>
<reference evidence="1 2" key="1">
    <citation type="submission" date="2024-09" db="EMBL/GenBank/DDBJ databases">
        <authorList>
            <person name="Sun Q."/>
            <person name="Mori K."/>
        </authorList>
    </citation>
    <scope>NUCLEOTIDE SEQUENCE [LARGE SCALE GENOMIC DNA]</scope>
    <source>
        <strain evidence="1 2">NCAIM B.02529</strain>
    </source>
</reference>
<evidence type="ECO:0000313" key="2">
    <source>
        <dbReference type="Proteomes" id="UP001589836"/>
    </source>
</evidence>
<proteinExistence type="predicted"/>
<name>A0ABV6LK94_9BACI</name>
<dbReference type="Proteomes" id="UP001589836">
    <property type="component" value="Unassembled WGS sequence"/>
</dbReference>